<comment type="caution">
    <text evidence="2">The sequence shown here is derived from an EMBL/GenBank/DDBJ whole genome shotgun (WGS) entry which is preliminary data.</text>
</comment>
<dbReference type="CDD" id="cd01610">
    <property type="entry name" value="PAP2_like"/>
    <property type="match status" value="1"/>
</dbReference>
<dbReference type="Proteomes" id="UP000431092">
    <property type="component" value="Unassembled WGS sequence"/>
</dbReference>
<evidence type="ECO:0000313" key="2">
    <source>
        <dbReference type="EMBL" id="MTB72589.1"/>
    </source>
</evidence>
<keyword evidence="1" id="KW-0812">Transmembrane</keyword>
<dbReference type="AlphaFoldDB" id="A0A6I3IVU1"/>
<accession>A0A6I3IVU1</accession>
<keyword evidence="1" id="KW-0472">Membrane</keyword>
<organism evidence="2 3">
    <name type="scientific">Arsenicicoccus cauae</name>
    <dbReference type="NCBI Taxonomy" id="2663847"/>
    <lineage>
        <taxon>Bacteria</taxon>
        <taxon>Bacillati</taxon>
        <taxon>Actinomycetota</taxon>
        <taxon>Actinomycetes</taxon>
        <taxon>Micrococcales</taxon>
        <taxon>Intrasporangiaceae</taxon>
        <taxon>Arsenicicoccus</taxon>
    </lineage>
</organism>
<reference evidence="2 3" key="1">
    <citation type="submission" date="2019-11" db="EMBL/GenBank/DDBJ databases">
        <title>Whole genome sequencing identifies a novel species of the genus Arsenicicoccus isolated from human blood.</title>
        <authorList>
            <person name="Jeong J.H."/>
            <person name="Kweon O.J."/>
            <person name="Kim H.R."/>
            <person name="Kim T.-H."/>
            <person name="Ha S.-M."/>
            <person name="Lee M.-K."/>
        </authorList>
    </citation>
    <scope>NUCLEOTIDE SEQUENCE [LARGE SCALE GENOMIC DNA]</scope>
    <source>
        <strain evidence="2 3">MKL-02</strain>
    </source>
</reference>
<dbReference type="RefSeq" id="WP_154593851.1">
    <property type="nucleotide sequence ID" value="NZ_WLVL01000039.1"/>
</dbReference>
<keyword evidence="1" id="KW-1133">Transmembrane helix</keyword>
<feature type="transmembrane region" description="Helical" evidence="1">
    <location>
        <begin position="164"/>
        <end position="184"/>
    </location>
</feature>
<dbReference type="InterPro" id="IPR036938">
    <property type="entry name" value="PAP2/HPO_sf"/>
</dbReference>
<feature type="transmembrane region" description="Helical" evidence="1">
    <location>
        <begin position="58"/>
        <end position="80"/>
    </location>
</feature>
<feature type="transmembrane region" description="Helical" evidence="1">
    <location>
        <begin position="190"/>
        <end position="208"/>
    </location>
</feature>
<keyword evidence="3" id="KW-1185">Reference proteome</keyword>
<gene>
    <name evidence="2" type="ORF">GGG17_11535</name>
</gene>
<dbReference type="EMBL" id="WLVL01000039">
    <property type="protein sequence ID" value="MTB72589.1"/>
    <property type="molecule type" value="Genomic_DNA"/>
</dbReference>
<name>A0A6I3IVU1_9MICO</name>
<evidence type="ECO:0000313" key="3">
    <source>
        <dbReference type="Proteomes" id="UP000431092"/>
    </source>
</evidence>
<evidence type="ECO:0000256" key="1">
    <source>
        <dbReference type="SAM" id="Phobius"/>
    </source>
</evidence>
<proteinExistence type="predicted"/>
<feature type="transmembrane region" description="Helical" evidence="1">
    <location>
        <begin position="123"/>
        <end position="143"/>
    </location>
</feature>
<protein>
    <submittedName>
        <fullName evidence="2">Phosphoesterase PA-phosphatase</fullName>
    </submittedName>
</protein>
<dbReference type="SUPFAM" id="SSF48317">
    <property type="entry name" value="Acid phosphatase/Vanadium-dependent haloperoxidase"/>
    <property type="match status" value="1"/>
</dbReference>
<feature type="transmembrane region" description="Helical" evidence="1">
    <location>
        <begin position="100"/>
        <end position="117"/>
    </location>
</feature>
<sequence>MSSTKDPWDGHPDIVRLLGAPPSRWADAVGRVLDPSWQTLVLALVVSLRHSPDVASGLGWAVAATTFCVVVPYAVLAALVGRGHVTDRQVVIREQRRIPLFAALASVVVGLVTLALVGAPRPLVALVATVLVGLLVLGGVSRWHKASFHAAVTTVSVAVLTRELGPGFLLVGVPVLALAAWARVRAGRHSRAQVVVGLLVGILVTALIDHTAT</sequence>